<evidence type="ECO:0000313" key="5">
    <source>
        <dbReference type="Proteomes" id="UP000195975"/>
    </source>
</evidence>
<protein>
    <submittedName>
        <fullName evidence="4">Six-hairpin glycosidase</fullName>
    </submittedName>
</protein>
<dbReference type="Pfam" id="PF20737">
    <property type="entry name" value="Glyco_hydro127C"/>
    <property type="match status" value="1"/>
</dbReference>
<feature type="domain" description="Non-reducing end beta-L-arabinofuranosidase-like GH127 middle" evidence="2">
    <location>
        <begin position="430"/>
        <end position="542"/>
    </location>
</feature>
<proteinExistence type="predicted"/>
<dbReference type="GO" id="GO:0005975">
    <property type="term" value="P:carbohydrate metabolic process"/>
    <property type="evidence" value="ECO:0007669"/>
    <property type="project" value="InterPro"/>
</dbReference>
<feature type="domain" description="Non-reducing end beta-L-arabinofuranosidase-like GH127 catalytic" evidence="1">
    <location>
        <begin position="36"/>
        <end position="419"/>
    </location>
</feature>
<dbReference type="InterPro" id="IPR008928">
    <property type="entry name" value="6-hairpin_glycosidase_sf"/>
</dbReference>
<evidence type="ECO:0000259" key="2">
    <source>
        <dbReference type="Pfam" id="PF20736"/>
    </source>
</evidence>
<organism evidence="4 5">
    <name type="scientific">Parabacteroides johnsonii</name>
    <dbReference type="NCBI Taxonomy" id="387661"/>
    <lineage>
        <taxon>Bacteria</taxon>
        <taxon>Pseudomonadati</taxon>
        <taxon>Bacteroidota</taxon>
        <taxon>Bacteroidia</taxon>
        <taxon>Bacteroidales</taxon>
        <taxon>Tannerellaceae</taxon>
        <taxon>Parabacteroides</taxon>
    </lineage>
</organism>
<accession>A0A9Q5SRB4</accession>
<reference evidence="5" key="1">
    <citation type="submission" date="2017-04" db="EMBL/GenBank/DDBJ databases">
        <title>Function of individual gut microbiota members based on whole genome sequencing of pure cultures obtained from chicken caecum.</title>
        <authorList>
            <person name="Medvecky M."/>
            <person name="Cejkova D."/>
            <person name="Polansky O."/>
            <person name="Karasova D."/>
            <person name="Kubasova T."/>
            <person name="Cizek A."/>
            <person name="Rychlik I."/>
        </authorList>
    </citation>
    <scope>NUCLEOTIDE SEQUENCE [LARGE SCALE GENOMIC DNA]</scope>
    <source>
        <strain evidence="5">An42</strain>
    </source>
</reference>
<dbReference type="PROSITE" id="PS51257">
    <property type="entry name" value="PROKAR_LIPOPROTEIN"/>
    <property type="match status" value="1"/>
</dbReference>
<dbReference type="Proteomes" id="UP000195975">
    <property type="component" value="Unassembled WGS sequence"/>
</dbReference>
<keyword evidence="4" id="KW-0326">Glycosidase</keyword>
<dbReference type="PANTHER" id="PTHR43465">
    <property type="entry name" value="DUF1680 DOMAIN PROTEIN (AFU_ORTHOLOGUE AFUA_1G08910)"/>
    <property type="match status" value="1"/>
</dbReference>
<dbReference type="InterPro" id="IPR049174">
    <property type="entry name" value="Beta-AFase-like"/>
</dbReference>
<dbReference type="InterPro" id="IPR049046">
    <property type="entry name" value="Beta-AFase-like_GH127_middle"/>
</dbReference>
<dbReference type="GO" id="GO:0016798">
    <property type="term" value="F:hydrolase activity, acting on glycosyl bonds"/>
    <property type="evidence" value="ECO:0007669"/>
    <property type="project" value="UniProtKB-KW"/>
</dbReference>
<dbReference type="Pfam" id="PF20736">
    <property type="entry name" value="Glyco_hydro127M"/>
    <property type="match status" value="1"/>
</dbReference>
<dbReference type="Pfam" id="PF07944">
    <property type="entry name" value="Beta-AFase-like_GH127_cat"/>
    <property type="match status" value="1"/>
</dbReference>
<gene>
    <name evidence="4" type="ORF">B5F96_11445</name>
</gene>
<dbReference type="InterPro" id="IPR049049">
    <property type="entry name" value="Beta-AFase-like_GH127_C"/>
</dbReference>
<dbReference type="InterPro" id="IPR012878">
    <property type="entry name" value="Beta-AFase-like_GH127_cat"/>
</dbReference>
<name>A0A9Q5SRB4_9BACT</name>
<dbReference type="EMBL" id="NFIJ01000011">
    <property type="protein sequence ID" value="OUO04707.1"/>
    <property type="molecule type" value="Genomic_DNA"/>
</dbReference>
<dbReference type="RefSeq" id="WP_087375499.1">
    <property type="nucleotide sequence ID" value="NZ_CAJLBM010000019.1"/>
</dbReference>
<dbReference type="PANTHER" id="PTHR43465:SF2">
    <property type="entry name" value="DUF1680 DOMAIN PROTEIN (AFU_ORTHOLOGUE AFUA_1G08910)"/>
    <property type="match status" value="1"/>
</dbReference>
<dbReference type="Gene3D" id="2.60.120.260">
    <property type="entry name" value="Galactose-binding domain-like"/>
    <property type="match status" value="1"/>
</dbReference>
<keyword evidence="4" id="KW-0378">Hydrolase</keyword>
<evidence type="ECO:0000259" key="1">
    <source>
        <dbReference type="Pfam" id="PF07944"/>
    </source>
</evidence>
<dbReference type="AlphaFoldDB" id="A0A9Q5SRB4"/>
<sequence length="816" mass="92063">MLQKLVLAIGVVVAFSSCHSTSYHSDEPIVEVPFTEVHVTDHFWAPRIEVNRTVSIPSAFRQCEANGRFDNFALAGGLIKGEHKGDFPFDDTDPYKIIEGASYSLAIKYDPNLDAYLDSVITLIGAAQEPDGYLTTCVTNKCERLNRWWGTRRWEKLNSHELYNSGHLYEAAVAHYQATGKRSLLDVAIKNADLVCKDFGPDKMQKHVPSGHPIIEMGLAKLYKVTGDRKYLDMAKYFVEETGRGTDGHRLNAYSQDHMPILQQEEIVGHAVRAGYLYSGVADVAALTKDTAYFHAICRIWDNMATKKLYITGGIGSRAQGEGFGPEYELHNHSAYCETCASIANVYWNQRMFLATGDAKYIDVLERALYNGVISGVSLSGDKFFYDNPLESMGQHERAPWFGCACCPGNVTRFMASVPKYMYATQGNSLYVNLYVGSESRVALANDTVTLVQDTEYPWDGLVKLTVSPRKASSFSLKLRIPSWTGNEPVPGSDLYTYVKRDREPCAVFVNGTPLKEKAHHGYVVIEREWEPGDVIELRMPMDVRRVKAHEKVRADQGLLAVERGPVVYCLEGVDMPDRHVFNKYLPEDADFTCQYEKEKLNGIVELSTTVKELDHNKENGMVSETEVPVKLIPYSTWNNRGNAEMAVWIPASAGYAKPTPEPDIASRAKSYTIVSAPIQKDGIACERREWCYGVNDQWDPKSSDDMSKPYWYFWLKEGTQESIEYVFDRPEMVRNVQVYWLDFDHYDGNYRVPASWKVQYKAGSGWKDVEAKGEYGCRKDCYNSVDFTPVKTTGLKLVVQLQEGESGGVIEWKVN</sequence>
<evidence type="ECO:0000313" key="4">
    <source>
        <dbReference type="EMBL" id="OUO04707.1"/>
    </source>
</evidence>
<evidence type="ECO:0000259" key="3">
    <source>
        <dbReference type="Pfam" id="PF20737"/>
    </source>
</evidence>
<feature type="domain" description="Non-reducing end beta-L-arabinofuranosidase-like GH127 C-terminal" evidence="3">
    <location>
        <begin position="544"/>
        <end position="651"/>
    </location>
</feature>
<dbReference type="SUPFAM" id="SSF48208">
    <property type="entry name" value="Six-hairpin glycosidases"/>
    <property type="match status" value="1"/>
</dbReference>
<comment type="caution">
    <text evidence="4">The sequence shown here is derived from an EMBL/GenBank/DDBJ whole genome shotgun (WGS) entry which is preliminary data.</text>
</comment>